<sequence>MCVWLQLDRRPQRALARAWAVLARSSLSSLLPSHHRPLPPAISPRRRSTTTLETRRTLEHTEGLAGTRAVPIGLISLRATAGSPPSTTMPQRSGLCDALSTQVLLDPRIMRRYVRTQILSPCSPPASLAHRLAQRPNSPLMSLSLASEQSEQRSGDCVMPRAKVHAHEQQNISDALA</sequence>
<evidence type="ECO:0000313" key="3">
    <source>
        <dbReference type="Proteomes" id="UP000800093"/>
    </source>
</evidence>
<keyword evidence="3" id="KW-1185">Reference proteome</keyword>
<organism evidence="2 3">
    <name type="scientific">Lojkania enalia</name>
    <dbReference type="NCBI Taxonomy" id="147567"/>
    <lineage>
        <taxon>Eukaryota</taxon>
        <taxon>Fungi</taxon>
        <taxon>Dikarya</taxon>
        <taxon>Ascomycota</taxon>
        <taxon>Pezizomycotina</taxon>
        <taxon>Dothideomycetes</taxon>
        <taxon>Pleosporomycetidae</taxon>
        <taxon>Pleosporales</taxon>
        <taxon>Pleosporales incertae sedis</taxon>
        <taxon>Lojkania</taxon>
    </lineage>
</organism>
<dbReference type="EMBL" id="ML986579">
    <property type="protein sequence ID" value="KAF2270373.1"/>
    <property type="molecule type" value="Genomic_DNA"/>
</dbReference>
<feature type="region of interest" description="Disordered" evidence="1">
    <location>
        <begin position="33"/>
        <end position="52"/>
    </location>
</feature>
<evidence type="ECO:0000256" key="1">
    <source>
        <dbReference type="SAM" id="MobiDB-lite"/>
    </source>
</evidence>
<dbReference type="Proteomes" id="UP000800093">
    <property type="component" value="Unassembled WGS sequence"/>
</dbReference>
<evidence type="ECO:0000313" key="2">
    <source>
        <dbReference type="EMBL" id="KAF2270373.1"/>
    </source>
</evidence>
<proteinExistence type="predicted"/>
<reference evidence="3" key="1">
    <citation type="journal article" date="2020" name="Stud. Mycol.">
        <title>101 Dothideomycetes genomes: A test case for predicting lifestyles and emergence of pathogens.</title>
        <authorList>
            <person name="Haridas S."/>
            <person name="Albert R."/>
            <person name="Binder M."/>
            <person name="Bloem J."/>
            <person name="LaButti K."/>
            <person name="Salamov A."/>
            <person name="Andreopoulos B."/>
            <person name="Baker S."/>
            <person name="Barry K."/>
            <person name="Bills G."/>
            <person name="Bluhm B."/>
            <person name="Cannon C."/>
            <person name="Castanera R."/>
            <person name="Culley D."/>
            <person name="Daum C."/>
            <person name="Ezra D."/>
            <person name="Gonzalez J."/>
            <person name="Henrissat B."/>
            <person name="Kuo A."/>
            <person name="Liang C."/>
            <person name="Lipzen A."/>
            <person name="Lutzoni F."/>
            <person name="Magnuson J."/>
            <person name="Mondo S."/>
            <person name="Nolan M."/>
            <person name="Ohm R."/>
            <person name="Pangilinan J."/>
            <person name="Park H.-J."/>
            <person name="Ramirez L."/>
            <person name="Alfaro M."/>
            <person name="Sun H."/>
            <person name="Tritt A."/>
            <person name="Yoshinaga Y."/>
            <person name="Zwiers L.-H."/>
            <person name="Turgeon B."/>
            <person name="Goodwin S."/>
            <person name="Spatafora J."/>
            <person name="Crous P."/>
            <person name="Grigoriev I."/>
        </authorList>
    </citation>
    <scope>NUCLEOTIDE SEQUENCE [LARGE SCALE GENOMIC DNA]</scope>
    <source>
        <strain evidence="3">CBS 304.66</strain>
    </source>
</reference>
<gene>
    <name evidence="2" type="ORF">CC78DRAFT_130755</name>
</gene>
<accession>A0A9P4NC00</accession>
<name>A0A9P4NC00_9PLEO</name>
<protein>
    <submittedName>
        <fullName evidence="2">Uncharacterized protein</fullName>
    </submittedName>
</protein>
<dbReference type="AlphaFoldDB" id="A0A9P4NC00"/>
<comment type="caution">
    <text evidence="2">The sequence shown here is derived from an EMBL/GenBank/DDBJ whole genome shotgun (WGS) entry which is preliminary data.</text>
</comment>